<sequence length="307" mass="35789">MKSDENLDDSNAKIGTEIELAHEKESSGTSDSRFLSEYFDNANTIINQLKTMTLGAILCKNESSFQFSSKYEKMLLNNYKNRMGVYISCLFDPQFDIFTPPRKGFLNDYDVNLFFEFYEPQFKIISKVKNGISAIDLAYELNILPVLECLETGVVSKELFSLLEKMKYSNWDDGVIIAKCTDFRLQPKKEFLIKLTAGPELIWHLSNIMFKPENIREKLEFEKQALLLQNPKLCSDPSQDIARIYSDIDWRKKIWRNHYKVHVNTMTRHNSQENHHISTVSPIDCSHQPNLDTYQNDFDSIFKDCQI</sequence>
<dbReference type="EMBL" id="JAPFFF010000027">
    <property type="protein sequence ID" value="KAK8848004.1"/>
    <property type="molecule type" value="Genomic_DNA"/>
</dbReference>
<reference evidence="2 4" key="1">
    <citation type="submission" date="2024-04" db="EMBL/GenBank/DDBJ databases">
        <title>Tritrichomonas musculus Genome.</title>
        <authorList>
            <person name="Alves-Ferreira E."/>
            <person name="Grigg M."/>
            <person name="Lorenzi H."/>
            <person name="Galac M."/>
        </authorList>
    </citation>
    <scope>NUCLEOTIDE SEQUENCE [LARGE SCALE GENOMIC DNA]</scope>
    <source>
        <strain evidence="2 4">EAF2021</strain>
    </source>
</reference>
<name>A0ABR2GJV4_9EUKA</name>
<dbReference type="Pfam" id="PF12090">
    <property type="entry name" value="Spt20_SEP"/>
    <property type="match status" value="1"/>
</dbReference>
<accession>A0ABR2GJV4</accession>
<evidence type="ECO:0000313" key="3">
    <source>
        <dbReference type="EMBL" id="KAK8848004.1"/>
    </source>
</evidence>
<feature type="domain" description="Spt20-like SEP" evidence="1">
    <location>
        <begin position="108"/>
        <end position="189"/>
    </location>
</feature>
<comment type="caution">
    <text evidence="2">The sequence shown here is derived from an EMBL/GenBank/DDBJ whole genome shotgun (WGS) entry which is preliminary data.</text>
</comment>
<keyword evidence="4" id="KW-1185">Reference proteome</keyword>
<evidence type="ECO:0000313" key="2">
    <source>
        <dbReference type="EMBL" id="KAK8833941.1"/>
    </source>
</evidence>
<dbReference type="Proteomes" id="UP001470230">
    <property type="component" value="Unassembled WGS sequence"/>
</dbReference>
<dbReference type="EMBL" id="JAPFFF010000571">
    <property type="protein sequence ID" value="KAK8833941.1"/>
    <property type="molecule type" value="Genomic_DNA"/>
</dbReference>
<evidence type="ECO:0000259" key="1">
    <source>
        <dbReference type="Pfam" id="PF12090"/>
    </source>
</evidence>
<evidence type="ECO:0000313" key="4">
    <source>
        <dbReference type="Proteomes" id="UP001470230"/>
    </source>
</evidence>
<gene>
    <name evidence="3" type="ORF">M9Y10_019056</name>
    <name evidence="2" type="ORF">M9Y10_037667</name>
</gene>
<dbReference type="InterPro" id="IPR046468">
    <property type="entry name" value="Spt20-like_SEP"/>
</dbReference>
<organism evidence="2 4">
    <name type="scientific">Tritrichomonas musculus</name>
    <dbReference type="NCBI Taxonomy" id="1915356"/>
    <lineage>
        <taxon>Eukaryota</taxon>
        <taxon>Metamonada</taxon>
        <taxon>Parabasalia</taxon>
        <taxon>Tritrichomonadida</taxon>
        <taxon>Tritrichomonadidae</taxon>
        <taxon>Tritrichomonas</taxon>
    </lineage>
</organism>
<proteinExistence type="predicted"/>
<protein>
    <recommendedName>
        <fullName evidence="1">Spt20-like SEP domain-containing protein</fullName>
    </recommendedName>
</protein>